<dbReference type="CDD" id="cd04301">
    <property type="entry name" value="NAT_SF"/>
    <property type="match status" value="1"/>
</dbReference>
<dbReference type="InterPro" id="IPR000182">
    <property type="entry name" value="GNAT_dom"/>
</dbReference>
<evidence type="ECO:0000256" key="3">
    <source>
        <dbReference type="ARBA" id="ARBA00011738"/>
    </source>
</evidence>
<dbReference type="RefSeq" id="XP_060456989.1">
    <property type="nucleotide sequence ID" value="XM_060600391.1"/>
</dbReference>
<keyword evidence="4 8" id="KW-0808">Transferase</keyword>
<dbReference type="SUPFAM" id="SSF55729">
    <property type="entry name" value="Acyl-CoA N-acyltransferases (Nat)"/>
    <property type="match status" value="1"/>
</dbReference>
<dbReference type="GO" id="GO:0006048">
    <property type="term" value="P:UDP-N-acetylglucosamine biosynthetic process"/>
    <property type="evidence" value="ECO:0007669"/>
    <property type="project" value="UniProtKB-UniRule"/>
</dbReference>
<evidence type="ECO:0000256" key="1">
    <source>
        <dbReference type="ARBA" id="ARBA00004184"/>
    </source>
</evidence>
<comment type="subunit">
    <text evidence="3">Homodimer.</text>
</comment>
<comment type="catalytic activity">
    <reaction evidence="8">
        <text>D-glucosamine 6-phosphate + acetyl-CoA = N-acetyl-D-glucosamine 6-phosphate + CoA + H(+)</text>
        <dbReference type="Rhea" id="RHEA:10292"/>
        <dbReference type="ChEBI" id="CHEBI:15378"/>
        <dbReference type="ChEBI" id="CHEBI:57287"/>
        <dbReference type="ChEBI" id="CHEBI:57288"/>
        <dbReference type="ChEBI" id="CHEBI:57513"/>
        <dbReference type="ChEBI" id="CHEBI:58725"/>
        <dbReference type="EC" id="2.3.1.4"/>
    </reaction>
</comment>
<comment type="pathway">
    <text evidence="8">Nucleotide-sugar biosynthesis; UDP-N-acetyl-alpha-D-glucosamine biosynthesis; N-acetyl-alpha-D-glucosamine 1-phosphate from alpha-D-glucosamine 6-phosphate (route I): step 1/2.</text>
</comment>
<dbReference type="PROSITE" id="PS51186">
    <property type="entry name" value="GNAT"/>
    <property type="match status" value="1"/>
</dbReference>
<sequence length="183" mass="20404">MVVLSDSELLFPRTVIPAAIQARVGSDIEIRPLAKSDHTRGHVELLSVLTEAPSVSAERYVERFQSMKACKDTYYTVAFIHKPTDKLVAVGTVFLERKFLRGTGVVGHIEDIAVSKSMQGRKLGLHLINCLEEIARSTGCYKVILDCSKDNIPFYEKCGFQLKEYEMAMYLNSGSSVVPNARM</sequence>
<gene>
    <name evidence="10" type="primary">GNA1</name>
    <name evidence="10" type="ORF">CcaverHIS019_0405440</name>
</gene>
<comment type="similarity">
    <text evidence="8">Belongs to the acetyltransferase family. GNA1 subfamily.</text>
</comment>
<dbReference type="FunFam" id="3.40.630.30:FF:000048">
    <property type="entry name" value="Glucosamine 6-phosphate N-acetyltransferase"/>
    <property type="match status" value="1"/>
</dbReference>
<dbReference type="PANTHER" id="PTHR13355">
    <property type="entry name" value="GLUCOSAMINE 6-PHOSPHATE N-ACETYLTRANSFERASE"/>
    <property type="match status" value="1"/>
</dbReference>
<evidence type="ECO:0000313" key="11">
    <source>
        <dbReference type="Proteomes" id="UP001233271"/>
    </source>
</evidence>
<evidence type="ECO:0000256" key="5">
    <source>
        <dbReference type="ARBA" id="ARBA00022824"/>
    </source>
</evidence>
<dbReference type="KEGG" id="ccac:CcaHIS019_0405440"/>
<evidence type="ECO:0000256" key="4">
    <source>
        <dbReference type="ARBA" id="ARBA00022679"/>
    </source>
</evidence>
<dbReference type="EMBL" id="AP028215">
    <property type="protein sequence ID" value="BEI91724.1"/>
    <property type="molecule type" value="Genomic_DNA"/>
</dbReference>
<accession>A0AA48QVU6</accession>
<keyword evidence="6" id="KW-0472">Membrane</keyword>
<evidence type="ECO:0000256" key="7">
    <source>
        <dbReference type="ARBA" id="ARBA00023315"/>
    </source>
</evidence>
<evidence type="ECO:0000256" key="8">
    <source>
        <dbReference type="RuleBase" id="RU365086"/>
    </source>
</evidence>
<protein>
    <recommendedName>
        <fullName evidence="8">Glucosamine 6-phosphate N-acetyltransferase</fullName>
        <ecNumber evidence="8">2.3.1.4</ecNumber>
    </recommendedName>
</protein>
<reference evidence="10" key="1">
    <citation type="journal article" date="2023" name="BMC Genomics">
        <title>Chromosome-level genome assemblies of Cutaneotrichosporon spp. (Trichosporonales, Basidiomycota) reveal imbalanced evolution between nucleotide sequences and chromosome synteny.</title>
        <authorList>
            <person name="Kobayashi Y."/>
            <person name="Kayamori A."/>
            <person name="Aoki K."/>
            <person name="Shiwa Y."/>
            <person name="Matsutani M."/>
            <person name="Fujita N."/>
            <person name="Sugita T."/>
            <person name="Iwasaki W."/>
            <person name="Tanaka N."/>
            <person name="Takashima M."/>
        </authorList>
    </citation>
    <scope>NUCLEOTIDE SEQUENCE</scope>
    <source>
        <strain evidence="10">HIS019</strain>
    </source>
</reference>
<dbReference type="GO" id="GO:0005789">
    <property type="term" value="C:endoplasmic reticulum membrane"/>
    <property type="evidence" value="ECO:0007669"/>
    <property type="project" value="UniProtKB-SubCell"/>
</dbReference>
<name>A0AA48QVU6_9TREE</name>
<dbReference type="GeneID" id="85495594"/>
<evidence type="ECO:0000313" key="10">
    <source>
        <dbReference type="EMBL" id="BEI91724.1"/>
    </source>
</evidence>
<proteinExistence type="inferred from homology"/>
<keyword evidence="11" id="KW-1185">Reference proteome</keyword>
<dbReference type="AlphaFoldDB" id="A0AA48QVU6"/>
<dbReference type="EC" id="2.3.1.4" evidence="8"/>
<organism evidence="10 11">
    <name type="scientific">Cutaneotrichosporon cavernicola</name>
    <dbReference type="NCBI Taxonomy" id="279322"/>
    <lineage>
        <taxon>Eukaryota</taxon>
        <taxon>Fungi</taxon>
        <taxon>Dikarya</taxon>
        <taxon>Basidiomycota</taxon>
        <taxon>Agaricomycotina</taxon>
        <taxon>Tremellomycetes</taxon>
        <taxon>Trichosporonales</taxon>
        <taxon>Trichosporonaceae</taxon>
        <taxon>Cutaneotrichosporon</taxon>
    </lineage>
</organism>
<dbReference type="InterPro" id="IPR016181">
    <property type="entry name" value="Acyl_CoA_acyltransferase"/>
</dbReference>
<evidence type="ECO:0000256" key="6">
    <source>
        <dbReference type="ARBA" id="ARBA00023136"/>
    </source>
</evidence>
<evidence type="ECO:0000256" key="2">
    <source>
        <dbReference type="ARBA" id="ARBA00004586"/>
    </source>
</evidence>
<feature type="domain" description="N-acetyltransferase" evidence="9">
    <location>
        <begin position="28"/>
        <end position="183"/>
    </location>
</feature>
<keyword evidence="7 8" id="KW-0012">Acyltransferase</keyword>
<dbReference type="GO" id="GO:0004343">
    <property type="term" value="F:glucosamine 6-phosphate N-acetyltransferase activity"/>
    <property type="evidence" value="ECO:0007669"/>
    <property type="project" value="UniProtKB-UniRule"/>
</dbReference>
<dbReference type="Pfam" id="PF00583">
    <property type="entry name" value="Acetyltransf_1"/>
    <property type="match status" value="1"/>
</dbReference>
<keyword evidence="5" id="KW-0256">Endoplasmic reticulum</keyword>
<dbReference type="PANTHER" id="PTHR13355:SF11">
    <property type="entry name" value="GLUCOSAMINE 6-PHOSPHATE N-ACETYLTRANSFERASE"/>
    <property type="match status" value="1"/>
</dbReference>
<dbReference type="Gene3D" id="3.40.630.30">
    <property type="match status" value="1"/>
</dbReference>
<dbReference type="InterPro" id="IPR039143">
    <property type="entry name" value="GNPNAT1-like"/>
</dbReference>
<dbReference type="Proteomes" id="UP001233271">
    <property type="component" value="Chromosome 4"/>
</dbReference>
<evidence type="ECO:0000259" key="9">
    <source>
        <dbReference type="PROSITE" id="PS51186"/>
    </source>
</evidence>
<comment type="subcellular location">
    <subcellularLocation>
        <location evidence="1">Endomembrane system</location>
        <topology evidence="1">Peripheral membrane protein</topology>
    </subcellularLocation>
    <subcellularLocation>
        <location evidence="2">Endoplasmic reticulum membrane</location>
    </subcellularLocation>
</comment>